<evidence type="ECO:0000256" key="1">
    <source>
        <dbReference type="SAM" id="MobiDB-lite"/>
    </source>
</evidence>
<evidence type="ECO:0000313" key="3">
    <source>
        <dbReference type="Proteomes" id="UP000663720"/>
    </source>
</evidence>
<accession>A0A975B8M7</accession>
<protein>
    <submittedName>
        <fullName evidence="2">Alpha/beta hydrolase fold-containing</fullName>
    </submittedName>
</protein>
<dbReference type="KEGG" id="dli:dnl_32730"/>
<dbReference type="GO" id="GO:0016787">
    <property type="term" value="F:hydrolase activity"/>
    <property type="evidence" value="ECO:0007669"/>
    <property type="project" value="UniProtKB-KW"/>
</dbReference>
<name>A0A975B8M7_9BACT</name>
<dbReference type="EMBL" id="CP061799">
    <property type="protein sequence ID" value="QTA80956.1"/>
    <property type="molecule type" value="Genomic_DNA"/>
</dbReference>
<evidence type="ECO:0000313" key="2">
    <source>
        <dbReference type="EMBL" id="QTA80956.1"/>
    </source>
</evidence>
<reference evidence="2" key="1">
    <citation type="journal article" date="2021" name="Microb. Physiol.">
        <title>Proteogenomic Insights into the Physiology of Marine, Sulfate-Reducing, Filamentous Desulfonema limicola and Desulfonema magnum.</title>
        <authorList>
            <person name="Schnaars V."/>
            <person name="Wohlbrand L."/>
            <person name="Scheve S."/>
            <person name="Hinrichs C."/>
            <person name="Reinhardt R."/>
            <person name="Rabus R."/>
        </authorList>
    </citation>
    <scope>NUCLEOTIDE SEQUENCE</scope>
    <source>
        <strain evidence="2">5ac10</strain>
    </source>
</reference>
<proteinExistence type="predicted"/>
<dbReference type="InterPro" id="IPR029058">
    <property type="entry name" value="AB_hydrolase_fold"/>
</dbReference>
<dbReference type="SUPFAM" id="SSF53474">
    <property type="entry name" value="alpha/beta-Hydrolases"/>
    <property type="match status" value="1"/>
</dbReference>
<feature type="region of interest" description="Disordered" evidence="1">
    <location>
        <begin position="518"/>
        <end position="539"/>
    </location>
</feature>
<organism evidence="2 3">
    <name type="scientific">Desulfonema limicola</name>
    <dbReference type="NCBI Taxonomy" id="45656"/>
    <lineage>
        <taxon>Bacteria</taxon>
        <taxon>Pseudomonadati</taxon>
        <taxon>Thermodesulfobacteriota</taxon>
        <taxon>Desulfobacteria</taxon>
        <taxon>Desulfobacterales</taxon>
        <taxon>Desulfococcaceae</taxon>
        <taxon>Desulfonema</taxon>
    </lineage>
</organism>
<sequence length="539" mass="60732">MFFLDCNQSACSHDEIMEKMISPLQAVTNQIAATQNYCAGYNKYLNDFLIPLYVSTNYFRDVEMNKLTKASPMENFQSYMDLMSYNYELSNRSLIASMRVVSEYLKKELPLATEAFLNTLLNKEGENLESFTARQAEMAELVTKTYPKIISDIEPEYGFHFERGKNIKFAETDRFIVYQILPVDDKVKVREDGKPVLIIPPYVLGANILGFLPGENRSYTHCFANLGIPTYIRIMKDISSTPALQVMTCENDTLDTQFFCEKIKSRHGKPVTLNGYCQGGFMAVCNILSGKLDGLIDALITCVAPMDGTKSKGLKHFLASLPPRFRDLAYGTKTLPNGNKVGDGDLMGWVYKLKSIEVESPLVVFFRDMMMLSPKNGKTVKVSKTAAALNYWLRNERNDLPLSITEMSFASYTVPVTKDGTLPVKLFGQELNFKRIKEKGLKWLICYGKHDDLVETDTALAPLEYVDAEISAFPKGHVAIATSWSDPGSACALHTRFGPENYRGPVRFQLDLDIEIEQSRKKNEKSQVSSQKPEEPLNG</sequence>
<dbReference type="Proteomes" id="UP000663720">
    <property type="component" value="Chromosome"/>
</dbReference>
<keyword evidence="2" id="KW-0378">Hydrolase</keyword>
<dbReference type="AlphaFoldDB" id="A0A975B8M7"/>
<keyword evidence="3" id="KW-1185">Reference proteome</keyword>
<gene>
    <name evidence="2" type="ORF">dnl_32730</name>
</gene>